<dbReference type="EMBL" id="DS545432">
    <property type="protein sequence ID" value="EDQ49211.1"/>
    <property type="molecule type" value="Genomic_DNA"/>
</dbReference>
<dbReference type="RefSeq" id="XP_024362285.1">
    <property type="nucleotide sequence ID" value="XM_024506517.2"/>
</dbReference>
<dbReference type="Proteomes" id="UP000006727">
    <property type="component" value="Chromosome 23"/>
</dbReference>
<dbReference type="AlphaFoldDB" id="A9U542"/>
<name>A9U542_PHYPA</name>
<dbReference type="EMBL" id="ABEU02000023">
    <property type="protein sequence ID" value="PNR29489.1"/>
    <property type="molecule type" value="Genomic_DNA"/>
</dbReference>
<reference evidence="2 5" key="1">
    <citation type="journal article" date="2008" name="Science">
        <title>The Physcomitrella genome reveals evolutionary insights into the conquest of land by plants.</title>
        <authorList>
            <person name="Rensing S."/>
            <person name="Lang D."/>
            <person name="Zimmer A."/>
            <person name="Terry A."/>
            <person name="Salamov A."/>
            <person name="Shapiro H."/>
            <person name="Nishiyama T."/>
            <person name="Perroud P.-F."/>
            <person name="Lindquist E."/>
            <person name="Kamisugi Y."/>
            <person name="Tanahashi T."/>
            <person name="Sakakibara K."/>
            <person name="Fujita T."/>
            <person name="Oishi K."/>
            <person name="Shin-I T."/>
            <person name="Kuroki Y."/>
            <person name="Toyoda A."/>
            <person name="Suzuki Y."/>
            <person name="Hashimoto A."/>
            <person name="Yamaguchi K."/>
            <person name="Sugano A."/>
            <person name="Kohara Y."/>
            <person name="Fujiyama A."/>
            <person name="Anterola A."/>
            <person name="Aoki S."/>
            <person name="Ashton N."/>
            <person name="Barbazuk W.B."/>
            <person name="Barker E."/>
            <person name="Bennetzen J."/>
            <person name="Bezanilla M."/>
            <person name="Blankenship R."/>
            <person name="Cho S.H."/>
            <person name="Dutcher S."/>
            <person name="Estelle M."/>
            <person name="Fawcett J.A."/>
            <person name="Gundlach H."/>
            <person name="Hanada K."/>
            <person name="Heyl A."/>
            <person name="Hicks K.A."/>
            <person name="Hugh J."/>
            <person name="Lohr M."/>
            <person name="Mayer K."/>
            <person name="Melkozernov A."/>
            <person name="Murata T."/>
            <person name="Nelson D."/>
            <person name="Pils B."/>
            <person name="Prigge M."/>
            <person name="Reiss B."/>
            <person name="Renner T."/>
            <person name="Rombauts S."/>
            <person name="Rushton P."/>
            <person name="Sanderfoot A."/>
            <person name="Schween G."/>
            <person name="Shiu S.-H."/>
            <person name="Stueber K."/>
            <person name="Theodoulou F.L."/>
            <person name="Tu H."/>
            <person name="Van de Peer Y."/>
            <person name="Verrier P.J."/>
            <person name="Waters E."/>
            <person name="Wood A."/>
            <person name="Yang L."/>
            <person name="Cove D."/>
            <person name="Cuming A."/>
            <person name="Hasebe M."/>
            <person name="Lucas S."/>
            <person name="Mishler D.B."/>
            <person name="Reski R."/>
            <person name="Grigoriev I."/>
            <person name="Quatrano R.S."/>
            <person name="Boore J.L."/>
        </authorList>
    </citation>
    <scope>NUCLEOTIDE SEQUENCE [LARGE SCALE GENOMIC DNA]</scope>
    <source>
        <strain evidence="4 5">cv. Gransden 2004</strain>
    </source>
</reference>
<dbReference type="EnsemblPlants" id="Pp3c23_16750V3.1">
    <property type="protein sequence ID" value="Pp3c23_16750V3.1"/>
    <property type="gene ID" value="Pp3c23_16750"/>
</dbReference>
<sequence length="322" mass="36677">MNPCTQLSCFIHRAYFRVLTNPSAPKLSREQRKLLRLDCYEKFADVHSVLAGLVGVPRHRISSTVIGLSLRALSVGRQHDKVHAVCECRIRSVPRGSRSKLRITAETHACVRLLTTRAVSAPTQSTRENSPEYLMQPEVRKMLNGDGCNPKPVRTWRKCPLIQASRRSEFRPLPDGAVPEIRPMPKNVRESLNGCMTFQSQQIARYNELLRRDGKLVSGVDKVAAGEQTKSGRLYHKFDSLCALATSKSARLLLVQHKELHHIFYAIRYDPVHALYNELLNIYEQRWNVCSSTYGKLDGNRESRQTHRSFDKSVFTNPDPSQ</sequence>
<feature type="region of interest" description="Disordered" evidence="1">
    <location>
        <begin position="298"/>
        <end position="322"/>
    </location>
</feature>
<accession>A9U542</accession>
<dbReference type="HOGENOM" id="CLU_864341_0_0_1"/>
<evidence type="ECO:0000256" key="1">
    <source>
        <dbReference type="SAM" id="MobiDB-lite"/>
    </source>
</evidence>
<dbReference type="GeneID" id="112275839"/>
<feature type="compositionally biased region" description="Basic and acidic residues" evidence="1">
    <location>
        <begin position="298"/>
        <end position="311"/>
    </location>
</feature>
<evidence type="ECO:0000313" key="5">
    <source>
        <dbReference type="Proteomes" id="UP000006727"/>
    </source>
</evidence>
<reference evidence="3 5" key="2">
    <citation type="journal article" date="2018" name="Plant J.">
        <title>The Physcomitrella patens chromosome-scale assembly reveals moss genome structure and evolution.</title>
        <authorList>
            <person name="Lang D."/>
            <person name="Ullrich K.K."/>
            <person name="Murat F."/>
            <person name="Fuchs J."/>
            <person name="Jenkins J."/>
            <person name="Haas F.B."/>
            <person name="Piednoel M."/>
            <person name="Gundlach H."/>
            <person name="Van Bel M."/>
            <person name="Meyberg R."/>
            <person name="Vives C."/>
            <person name="Morata J."/>
            <person name="Symeonidi A."/>
            <person name="Hiss M."/>
            <person name="Muchero W."/>
            <person name="Kamisugi Y."/>
            <person name="Saleh O."/>
            <person name="Blanc G."/>
            <person name="Decker E.L."/>
            <person name="van Gessel N."/>
            <person name="Grimwood J."/>
            <person name="Hayes R.D."/>
            <person name="Graham S.W."/>
            <person name="Gunter L.E."/>
            <person name="McDaniel S.F."/>
            <person name="Hoernstein S.N.W."/>
            <person name="Larsson A."/>
            <person name="Li F.W."/>
            <person name="Perroud P.F."/>
            <person name="Phillips J."/>
            <person name="Ranjan P."/>
            <person name="Rokshar D.S."/>
            <person name="Rothfels C.J."/>
            <person name="Schneider L."/>
            <person name="Shu S."/>
            <person name="Stevenson D.W."/>
            <person name="Thummler F."/>
            <person name="Tillich M."/>
            <person name="Villarreal Aguilar J.C."/>
            <person name="Widiez T."/>
            <person name="Wong G.K."/>
            <person name="Wymore A."/>
            <person name="Zhang Y."/>
            <person name="Zimmer A.D."/>
            <person name="Quatrano R.S."/>
            <person name="Mayer K.F.X."/>
            <person name="Goodstein D."/>
            <person name="Casacuberta J.M."/>
            <person name="Vandepoele K."/>
            <person name="Reski R."/>
            <person name="Cuming A.C."/>
            <person name="Tuskan G.A."/>
            <person name="Maumus F."/>
            <person name="Salse J."/>
            <person name="Schmutz J."/>
            <person name="Rensing S.A."/>
        </authorList>
    </citation>
    <scope>NUCLEOTIDE SEQUENCE [LARGE SCALE GENOMIC DNA]</scope>
    <source>
        <strain evidence="4 5">cv. Gransden 2004</strain>
    </source>
</reference>
<keyword evidence="5" id="KW-1185">Reference proteome</keyword>
<evidence type="ECO:0000313" key="2">
    <source>
        <dbReference type="EMBL" id="EDQ49211.1"/>
    </source>
</evidence>
<gene>
    <name evidence="4" type="primary">LOC112275839</name>
    <name evidence="3" type="ORF">PHYPA_028183</name>
    <name evidence="2" type="ORF">PHYPADRAFT_102364</name>
</gene>
<reference evidence="4" key="3">
    <citation type="submission" date="2020-12" db="UniProtKB">
        <authorList>
            <consortium name="EnsemblPlants"/>
        </authorList>
    </citation>
    <scope>IDENTIFICATION</scope>
</reference>
<organism>
    <name type="scientific">Physcomitrium patens</name>
    <name type="common">Spreading-leaved earth moss</name>
    <name type="synonym">Physcomitrella patens</name>
    <dbReference type="NCBI Taxonomy" id="3218"/>
    <lineage>
        <taxon>Eukaryota</taxon>
        <taxon>Viridiplantae</taxon>
        <taxon>Streptophyta</taxon>
        <taxon>Embryophyta</taxon>
        <taxon>Bryophyta</taxon>
        <taxon>Bryophytina</taxon>
        <taxon>Bryopsida</taxon>
        <taxon>Funariidae</taxon>
        <taxon>Funariales</taxon>
        <taxon>Funariaceae</taxon>
        <taxon>Physcomitrium</taxon>
    </lineage>
</organism>
<protein>
    <submittedName>
        <fullName evidence="2">Predicted protein</fullName>
    </submittedName>
</protein>
<evidence type="ECO:0000313" key="4">
    <source>
        <dbReference type="EnsemblPlants" id="Pp3c23_16750V3.1"/>
    </source>
</evidence>
<evidence type="ECO:0000313" key="3">
    <source>
        <dbReference type="EMBL" id="PNR29489.1"/>
    </source>
</evidence>
<proteinExistence type="predicted"/>
<dbReference type="Gramene" id="Pp3c23_16750V3.1">
    <property type="protein sequence ID" value="Pp3c23_16750V3.1"/>
    <property type="gene ID" value="Pp3c23_16750"/>
</dbReference>
<dbReference type="PaxDb" id="3218-PP1S572_2V6.1"/>